<protein>
    <submittedName>
        <fullName evidence="2">JmjC domain containing protein</fullName>
    </submittedName>
</protein>
<dbReference type="Pfam" id="PF13621">
    <property type="entry name" value="Cupin_8"/>
    <property type="match status" value="1"/>
</dbReference>
<evidence type="ECO:0000313" key="3">
    <source>
        <dbReference type="Proteomes" id="UP000220158"/>
    </source>
</evidence>
<feature type="domain" description="JmjC" evidence="1">
    <location>
        <begin position="243"/>
        <end position="407"/>
    </location>
</feature>
<name>A0A1J1H885_PLARL</name>
<keyword evidence="3" id="KW-1185">Reference proteome</keyword>
<dbReference type="EMBL" id="LN835306">
    <property type="protein sequence ID" value="CRH01106.1"/>
    <property type="molecule type" value="Genomic_DNA"/>
</dbReference>
<dbReference type="GeneID" id="39737233"/>
<dbReference type="RefSeq" id="XP_028534107.1">
    <property type="nucleotide sequence ID" value="XM_028677749.1"/>
</dbReference>
<accession>A0A1J1H885</accession>
<dbReference type="KEGG" id="prel:PRELSG_1145500"/>
<dbReference type="Gene3D" id="2.60.120.650">
    <property type="entry name" value="Cupin"/>
    <property type="match status" value="1"/>
</dbReference>
<dbReference type="OrthoDB" id="263283at2759"/>
<dbReference type="Proteomes" id="UP000220158">
    <property type="component" value="Chromosome 11"/>
</dbReference>
<dbReference type="OMA" id="YNMPAHT"/>
<dbReference type="SUPFAM" id="SSF51197">
    <property type="entry name" value="Clavaminate synthase-like"/>
    <property type="match status" value="1"/>
</dbReference>
<dbReference type="PANTHER" id="PTHR12461">
    <property type="entry name" value="HYPOXIA-INDUCIBLE FACTOR 1 ALPHA INHIBITOR-RELATED"/>
    <property type="match status" value="1"/>
</dbReference>
<evidence type="ECO:0000259" key="1">
    <source>
        <dbReference type="PROSITE" id="PS51184"/>
    </source>
</evidence>
<evidence type="ECO:0000313" key="2">
    <source>
        <dbReference type="EMBL" id="CRH01106.1"/>
    </source>
</evidence>
<dbReference type="VEuPathDB" id="PlasmoDB:PRELSG_1145500"/>
<sequence length="672" mass="81200">MNKSKKERIKSYYKLINKNIKDISEDEIKTAHLFEKLIKKYNLKKVEKINVPLNYSSSYFYNYYYKKNQPVIIKNLSYKIGKCIKKFDNKNIIENIGKTKVSIHVSNSKFLNNVNKNFRYVLSSLENFIFLISEEDKKKKKISINYNKGKIYVTLKNKNSYEIKNQKKNNENSNNEDRYYKFKNESSIKNCSLENSISLNTDEYKINNSLLNEIKENKNENYNYYYYRSLGINQFKEVSDIKKMNSFIKDNFFLPKEIYPPYEFFEFFSSILRIGQTNIFIWLHYDMPDNFLIQIRGRKKILLIHPKFIKYFNIVDSSSFYNLFLILSKKNLNKKEKIIKKILIKYSLVADLLEGDILFIPSLWLHYVYNMPFHTYIKKKYRNFHQYLLVNEKKSSSNRSKNCKEHKIKDNLNNFYLNSKFKNITKNKSLKHFLHLKDEHPILNYFFFKNKKHLKKKMLFGKKKKKNPFKLFLNNILNSNEEDICNYYKIHRDQIAIDKNDLIKHYSHLENYEEYLSKEFNVCINESKNKDDKANFNEIDKERKIRMKKSEEQIENINNLKNNSYEHLKNNSITEKEKNNKLTKKKSNTCKDFSLNTKLNISVNYFFRKKKEKCLFNKKDLYGNQDINVANQIFKKIQKEIKPIISMSSNYKNFYLQKIQGLLFSYIDEEYI</sequence>
<gene>
    <name evidence="2" type="primary">JmjC2</name>
    <name evidence="2" type="ORF">PRELSG_1145500</name>
</gene>
<proteinExistence type="predicted"/>
<reference evidence="2 3" key="1">
    <citation type="submission" date="2015-04" db="EMBL/GenBank/DDBJ databases">
        <authorList>
            <consortium name="Pathogen Informatics"/>
        </authorList>
    </citation>
    <scope>NUCLEOTIDE SEQUENCE [LARGE SCALE GENOMIC DNA]</scope>
    <source>
        <strain evidence="2 3">SGS1</strain>
    </source>
</reference>
<dbReference type="PANTHER" id="PTHR12461:SF105">
    <property type="entry name" value="HYPOXIA-INDUCIBLE FACTOR 1-ALPHA INHIBITOR"/>
    <property type="match status" value="1"/>
</dbReference>
<dbReference type="InterPro" id="IPR041667">
    <property type="entry name" value="Cupin_8"/>
</dbReference>
<dbReference type="PROSITE" id="PS51184">
    <property type="entry name" value="JMJC"/>
    <property type="match status" value="1"/>
</dbReference>
<organism evidence="2 3">
    <name type="scientific">Plasmodium relictum</name>
    <dbReference type="NCBI Taxonomy" id="85471"/>
    <lineage>
        <taxon>Eukaryota</taxon>
        <taxon>Sar</taxon>
        <taxon>Alveolata</taxon>
        <taxon>Apicomplexa</taxon>
        <taxon>Aconoidasida</taxon>
        <taxon>Haemosporida</taxon>
        <taxon>Plasmodiidae</taxon>
        <taxon>Plasmodium</taxon>
        <taxon>Plasmodium (Haemamoeba)</taxon>
    </lineage>
</organism>
<dbReference type="InterPro" id="IPR003347">
    <property type="entry name" value="JmjC_dom"/>
</dbReference>
<dbReference type="AlphaFoldDB" id="A0A1J1H885"/>